<dbReference type="RefSeq" id="WP_090483759.1">
    <property type="nucleotide sequence ID" value="NZ_FOUO01000003.1"/>
</dbReference>
<dbReference type="SFLD" id="SFLDG01113">
    <property type="entry name" value="Uncharacterised_Radical_SAM_Su"/>
    <property type="match status" value="1"/>
</dbReference>
<dbReference type="InterPro" id="IPR013785">
    <property type="entry name" value="Aldolase_TIM"/>
</dbReference>
<keyword evidence="8" id="KW-1185">Reference proteome</keyword>
<dbReference type="GO" id="GO:0051536">
    <property type="term" value="F:iron-sulfur cluster binding"/>
    <property type="evidence" value="ECO:0007669"/>
    <property type="project" value="UniProtKB-KW"/>
</dbReference>
<gene>
    <name evidence="7" type="ORF">SAMN05421721_10353</name>
</gene>
<feature type="domain" description="Radical SAM core" evidence="6">
    <location>
        <begin position="71"/>
        <end position="216"/>
    </location>
</feature>
<dbReference type="GO" id="GO:0046872">
    <property type="term" value="F:metal ion binding"/>
    <property type="evidence" value="ECO:0007669"/>
    <property type="project" value="UniProtKB-KW"/>
</dbReference>
<keyword evidence="5" id="KW-0411">Iron-sulfur</keyword>
<evidence type="ECO:0000256" key="4">
    <source>
        <dbReference type="ARBA" id="ARBA00023004"/>
    </source>
</evidence>
<reference evidence="7 8" key="1">
    <citation type="submission" date="2016-10" db="EMBL/GenBank/DDBJ databases">
        <authorList>
            <person name="de Groot N.N."/>
        </authorList>
    </citation>
    <scope>NUCLEOTIDE SEQUENCE [LARGE SCALE GENOMIC DNA]</scope>
    <source>
        <strain evidence="7 8">DSM 4180</strain>
    </source>
</reference>
<dbReference type="CDD" id="cd01335">
    <property type="entry name" value="Radical_SAM"/>
    <property type="match status" value="1"/>
</dbReference>
<protein>
    <recommendedName>
        <fullName evidence="6">Radical SAM core domain-containing protein</fullName>
    </recommendedName>
</protein>
<name>A0A1I4Q2B2_ECTMO</name>
<sequence length="380" mass="41306">MSDWQSRLARVEPLEDIPLDPDLVRTLEAAHGARFDGEATPVDLYTPTFKTYQTSEIRSCGKNAWPAVSVTGSHCKLQCDHCKGQLLEPMIPATTPGELWQVVQGIVADGGRGMLLTGGSNHRNEVEYGPFYDTIRRIKDHFPGFRIALHTALVDDDTARCMEQAGVDTAMMDVIGAQETITRVYHLRRSVEDFEATLEALVKTRMKVVPHIVMGLHYGRFLGEWEALRMIRRHPPDAVVLVVVMPFYAPERKPFATPGAGEVGRYFLEARRTLKDTRLLLGCARPAGEVKGAMDAYAVMAGLDGIAHPADGIVELATRLGRRARVIPACCSMTLGEAGTANGTEAGLEIDLEAVIADERARRRGVGVAPGGIPVVAAGG</sequence>
<dbReference type="OrthoDB" id="5420460at2"/>
<dbReference type="Proteomes" id="UP000199556">
    <property type="component" value="Unassembled WGS sequence"/>
</dbReference>
<organism evidence="7 8">
    <name type="scientific">Ectothiorhodospira mobilis</name>
    <dbReference type="NCBI Taxonomy" id="195064"/>
    <lineage>
        <taxon>Bacteria</taxon>
        <taxon>Pseudomonadati</taxon>
        <taxon>Pseudomonadota</taxon>
        <taxon>Gammaproteobacteria</taxon>
        <taxon>Chromatiales</taxon>
        <taxon>Ectothiorhodospiraceae</taxon>
        <taxon>Ectothiorhodospira</taxon>
    </lineage>
</organism>
<keyword evidence="4" id="KW-0408">Iron</keyword>
<dbReference type="SFLD" id="SFLDS00029">
    <property type="entry name" value="Radical_SAM"/>
    <property type="match status" value="1"/>
</dbReference>
<evidence type="ECO:0000256" key="1">
    <source>
        <dbReference type="ARBA" id="ARBA00001966"/>
    </source>
</evidence>
<evidence type="ECO:0000313" key="8">
    <source>
        <dbReference type="Proteomes" id="UP000199556"/>
    </source>
</evidence>
<proteinExistence type="predicted"/>
<dbReference type="PANTHER" id="PTHR43288">
    <property type="entry name" value="BIOTIN SYNTHASE-RELATED PROTEIN, RADICAL SAM SUPERFAMILY"/>
    <property type="match status" value="1"/>
</dbReference>
<dbReference type="SUPFAM" id="SSF102114">
    <property type="entry name" value="Radical SAM enzymes"/>
    <property type="match status" value="1"/>
</dbReference>
<dbReference type="Gene3D" id="3.20.20.70">
    <property type="entry name" value="Aldolase class I"/>
    <property type="match status" value="1"/>
</dbReference>
<dbReference type="STRING" id="195064.SAMN05421721_10353"/>
<accession>A0A1I4Q2B2</accession>
<dbReference type="InterPro" id="IPR007197">
    <property type="entry name" value="rSAM"/>
</dbReference>
<dbReference type="EMBL" id="FOUO01000003">
    <property type="protein sequence ID" value="SFM33800.1"/>
    <property type="molecule type" value="Genomic_DNA"/>
</dbReference>
<dbReference type="GO" id="GO:0003824">
    <property type="term" value="F:catalytic activity"/>
    <property type="evidence" value="ECO:0007669"/>
    <property type="project" value="InterPro"/>
</dbReference>
<keyword evidence="3" id="KW-0479">Metal-binding</keyword>
<dbReference type="AlphaFoldDB" id="A0A1I4Q2B2"/>
<evidence type="ECO:0000256" key="2">
    <source>
        <dbReference type="ARBA" id="ARBA00022691"/>
    </source>
</evidence>
<keyword evidence="2" id="KW-0949">S-adenosyl-L-methionine</keyword>
<evidence type="ECO:0000259" key="6">
    <source>
        <dbReference type="Pfam" id="PF04055"/>
    </source>
</evidence>
<comment type="cofactor">
    <cofactor evidence="1">
        <name>[4Fe-4S] cluster</name>
        <dbReference type="ChEBI" id="CHEBI:49883"/>
    </cofactor>
</comment>
<evidence type="ECO:0000313" key="7">
    <source>
        <dbReference type="EMBL" id="SFM33800.1"/>
    </source>
</evidence>
<evidence type="ECO:0000256" key="3">
    <source>
        <dbReference type="ARBA" id="ARBA00022723"/>
    </source>
</evidence>
<evidence type="ECO:0000256" key="5">
    <source>
        <dbReference type="ARBA" id="ARBA00023014"/>
    </source>
</evidence>
<dbReference type="PANTHER" id="PTHR43288:SF2">
    <property type="entry name" value="RADICAL SAM CORE DOMAIN-CONTAINING PROTEIN"/>
    <property type="match status" value="1"/>
</dbReference>
<dbReference type="InterPro" id="IPR058240">
    <property type="entry name" value="rSAM_sf"/>
</dbReference>
<dbReference type="Pfam" id="PF04055">
    <property type="entry name" value="Radical_SAM"/>
    <property type="match status" value="1"/>
</dbReference>